<feature type="transmembrane region" description="Helical" evidence="1">
    <location>
        <begin position="379"/>
        <end position="404"/>
    </location>
</feature>
<feature type="transmembrane region" description="Helical" evidence="1">
    <location>
        <begin position="351"/>
        <end position="373"/>
    </location>
</feature>
<gene>
    <name evidence="2" type="ORF">COW99_02555</name>
</gene>
<protein>
    <recommendedName>
        <fullName evidence="4">Membrane protein 6-pyruvoyl-tetrahydropterin synthase-related domain-containing protein</fullName>
    </recommendedName>
</protein>
<feature type="transmembrane region" description="Helical" evidence="1">
    <location>
        <begin position="500"/>
        <end position="517"/>
    </location>
</feature>
<dbReference type="PANTHER" id="PTHR38454:SF1">
    <property type="entry name" value="INTEGRAL MEMBRANE PROTEIN"/>
    <property type="match status" value="1"/>
</dbReference>
<dbReference type="InterPro" id="IPR018580">
    <property type="entry name" value="Uncharacterised_YfhO"/>
</dbReference>
<accession>A0A2H0BVM9</accession>
<keyword evidence="1" id="KW-0472">Membrane</keyword>
<evidence type="ECO:0000256" key="1">
    <source>
        <dbReference type="SAM" id="Phobius"/>
    </source>
</evidence>
<feature type="transmembrane region" description="Helical" evidence="1">
    <location>
        <begin position="246"/>
        <end position="266"/>
    </location>
</feature>
<feature type="transmembrane region" description="Helical" evidence="1">
    <location>
        <begin position="322"/>
        <end position="339"/>
    </location>
</feature>
<dbReference type="Proteomes" id="UP000231246">
    <property type="component" value="Unassembled WGS sequence"/>
</dbReference>
<dbReference type="Pfam" id="PF09586">
    <property type="entry name" value="YfhO"/>
    <property type="match status" value="2"/>
</dbReference>
<dbReference type="EMBL" id="PCTA01000017">
    <property type="protein sequence ID" value="PIP61737.1"/>
    <property type="molecule type" value="Genomic_DNA"/>
</dbReference>
<evidence type="ECO:0008006" key="4">
    <source>
        <dbReference type="Google" id="ProtNLM"/>
    </source>
</evidence>
<sequence length="815" mass="93859">MKIKIQSVFVLILLSVLSVFLFRNYFFKGQVPFPSNLLVAYHSPWADYEWEGYPNGPPNKPIGFDNLKLFYPFRKFTTEQLAQGHIPLWNPYVFSGNIHLATYQSAVLYPLNVLYFVLPQIDAWSLLIIAQSIIAGIFTYLFLKKLSLSFKSSLFGAVLFAYSGWMTVWSQESLVIEHTALWLPMILYSIERLFSKYSYANWLLLVLGLSLSILAGFLQMSIYSFTIAGLWILYRWKNKDRRQLKQLYPFIFGLLVAILLVGIHLVPAIEAFFGSPRGQVDAKFLFDDYLAKPWHLLTFLIPDFWGNPGAYNYFGKGFYHESVIYFGIPGFMLALYALFSESVSLKINKMAFFKWVGITALLLGFSPVGWLLYYSRLPILSVIMPSRIFIIAVFSLSVLSAYGMEKFLSEKWNKKVWLGIIMVFASIFAISWGVIGLAKMANISDYVYKWYFPYLKAINDPFGNFATVSYRNTILSSLLFGVTVIGIFMGGIKKYSISKLSYYVLIVISLVSSFYFANKYLYFSERKFVFPQVPVLTKLQEIAGLNRVWGYGNGYIEKNMLMYYGLYSPEGYDALFPQEYGELLFSQEVQGSITKQILRTDANIRQASEHEAVLGNPYRTKLLSLLGVKYILEAKEGEGKDWNTTEERFPAESFKLEWEDDKYRIYQNLDSLPRSFLVNDYVVLKDKQEIADTLFSETFDLSKTVIVEEELSFDRSQNCAVGTSKITSYTPNRVEIETDSRCPAILFLSDNYYPGWNAYIDEEKTKIYRSDYSFRAVTVPEGIHKVQFKYEPLSFKLGILLTSLGFISLLVIIRR</sequence>
<feature type="transmembrane region" description="Helical" evidence="1">
    <location>
        <begin position="202"/>
        <end position="234"/>
    </location>
</feature>
<evidence type="ECO:0000313" key="2">
    <source>
        <dbReference type="EMBL" id="PIP61737.1"/>
    </source>
</evidence>
<feature type="transmembrane region" description="Helical" evidence="1">
    <location>
        <begin position="7"/>
        <end position="26"/>
    </location>
</feature>
<feature type="transmembrane region" description="Helical" evidence="1">
    <location>
        <begin position="123"/>
        <end position="143"/>
    </location>
</feature>
<comment type="caution">
    <text evidence="2">The sequence shown here is derived from an EMBL/GenBank/DDBJ whole genome shotgun (WGS) entry which is preliminary data.</text>
</comment>
<dbReference type="PANTHER" id="PTHR38454">
    <property type="entry name" value="INTEGRAL MEMBRANE PROTEIN-RELATED"/>
    <property type="match status" value="1"/>
</dbReference>
<feature type="transmembrane region" description="Helical" evidence="1">
    <location>
        <begin position="150"/>
        <end position="168"/>
    </location>
</feature>
<proteinExistence type="predicted"/>
<name>A0A2H0BVM9_9BACT</name>
<dbReference type="AlphaFoldDB" id="A0A2H0BVM9"/>
<feature type="transmembrane region" description="Helical" evidence="1">
    <location>
        <begin position="469"/>
        <end position="488"/>
    </location>
</feature>
<feature type="transmembrane region" description="Helical" evidence="1">
    <location>
        <begin position="416"/>
        <end position="438"/>
    </location>
</feature>
<reference evidence="2 3" key="1">
    <citation type="submission" date="2017-09" db="EMBL/GenBank/DDBJ databases">
        <title>Depth-based differentiation of microbial function through sediment-hosted aquifers and enrichment of novel symbionts in the deep terrestrial subsurface.</title>
        <authorList>
            <person name="Probst A.J."/>
            <person name="Ladd B."/>
            <person name="Jarett J.K."/>
            <person name="Geller-Mcgrath D.E."/>
            <person name="Sieber C.M."/>
            <person name="Emerson J.B."/>
            <person name="Anantharaman K."/>
            <person name="Thomas B.C."/>
            <person name="Malmstrom R."/>
            <person name="Stieglmeier M."/>
            <person name="Klingl A."/>
            <person name="Woyke T."/>
            <person name="Ryan C.M."/>
            <person name="Banfield J.F."/>
        </authorList>
    </citation>
    <scope>NUCLEOTIDE SEQUENCE [LARGE SCALE GENOMIC DNA]</scope>
    <source>
        <strain evidence="2">CG22_combo_CG10-13_8_21_14_all_38_20</strain>
    </source>
</reference>
<keyword evidence="1" id="KW-0812">Transmembrane</keyword>
<organism evidence="2 3">
    <name type="scientific">Candidatus Roizmanbacteria bacterium CG22_combo_CG10-13_8_21_14_all_38_20</name>
    <dbReference type="NCBI Taxonomy" id="1974862"/>
    <lineage>
        <taxon>Bacteria</taxon>
        <taxon>Candidatus Roizmaniibacteriota</taxon>
    </lineage>
</organism>
<keyword evidence="1" id="KW-1133">Transmembrane helix</keyword>
<feature type="transmembrane region" description="Helical" evidence="1">
    <location>
        <begin position="793"/>
        <end position="813"/>
    </location>
</feature>
<evidence type="ECO:0000313" key="3">
    <source>
        <dbReference type="Proteomes" id="UP000231246"/>
    </source>
</evidence>